<evidence type="ECO:0000256" key="6">
    <source>
        <dbReference type="ARBA" id="ARBA00023140"/>
    </source>
</evidence>
<organism evidence="8 9">
    <name type="scientific">Alternaria alternata</name>
    <name type="common">Alternaria rot fungus</name>
    <name type="synonym">Torula alternata</name>
    <dbReference type="NCBI Taxonomy" id="5599"/>
    <lineage>
        <taxon>Eukaryota</taxon>
        <taxon>Fungi</taxon>
        <taxon>Dikarya</taxon>
        <taxon>Ascomycota</taxon>
        <taxon>Pezizomycotina</taxon>
        <taxon>Dothideomycetes</taxon>
        <taxon>Pleosporomycetidae</taxon>
        <taxon>Pleosporales</taxon>
        <taxon>Pleosporineae</taxon>
        <taxon>Pleosporaceae</taxon>
        <taxon>Alternaria</taxon>
        <taxon>Alternaria sect. Alternaria</taxon>
        <taxon>Alternaria alternata complex</taxon>
    </lineage>
</organism>
<dbReference type="Pfam" id="PF00561">
    <property type="entry name" value="Abhydrolase_1"/>
    <property type="match status" value="1"/>
</dbReference>
<protein>
    <submittedName>
        <fullName evidence="8">Alpha/beta-hydrolase</fullName>
    </submittedName>
</protein>
<dbReference type="InterPro" id="IPR029058">
    <property type="entry name" value="AB_hydrolase_fold"/>
</dbReference>
<accession>A0A177DKM1</accession>
<dbReference type="InterPro" id="IPR000073">
    <property type="entry name" value="AB_hydrolase_1"/>
</dbReference>
<keyword evidence="6" id="KW-0576">Peroxisome</keyword>
<gene>
    <name evidence="8" type="ORF">CC77DRAFT_1031803</name>
</gene>
<dbReference type="Gene3D" id="3.40.50.1820">
    <property type="entry name" value="alpha/beta hydrolase"/>
    <property type="match status" value="1"/>
</dbReference>
<evidence type="ECO:0000256" key="1">
    <source>
        <dbReference type="ARBA" id="ARBA00004275"/>
    </source>
</evidence>
<evidence type="ECO:0000256" key="5">
    <source>
        <dbReference type="ARBA" id="ARBA00023026"/>
    </source>
</evidence>
<dbReference type="GeneID" id="29112285"/>
<dbReference type="GO" id="GO:0005777">
    <property type="term" value="C:peroxisome"/>
    <property type="evidence" value="ECO:0007669"/>
    <property type="project" value="UniProtKB-SubCell"/>
</dbReference>
<dbReference type="STRING" id="5599.A0A177DKM1"/>
<comment type="subcellular location">
    <subcellularLocation>
        <location evidence="1">Peroxisome</location>
    </subcellularLocation>
</comment>
<name>A0A177DKM1_ALTAL</name>
<reference evidence="8 9" key="1">
    <citation type="submission" date="2016-05" db="EMBL/GenBank/DDBJ databases">
        <title>Comparative analysis of secretome profiles of manganese(II)-oxidizing ascomycete fungi.</title>
        <authorList>
            <consortium name="DOE Joint Genome Institute"/>
            <person name="Zeiner C.A."/>
            <person name="Purvine S.O."/>
            <person name="Zink E.M."/>
            <person name="Wu S."/>
            <person name="Pasa-Tolic L."/>
            <person name="Chaput D.L."/>
            <person name="Haridas S."/>
            <person name="Grigoriev I.V."/>
            <person name="Santelli C.M."/>
            <person name="Hansel C.M."/>
        </authorList>
    </citation>
    <scope>NUCLEOTIDE SEQUENCE [LARGE SCALE GENOMIC DNA]</scope>
    <source>
        <strain evidence="8 9">SRC1lrK2f</strain>
    </source>
</reference>
<keyword evidence="5" id="KW-0843">Virulence</keyword>
<dbReference type="OMA" id="FLGMSDN"/>
<dbReference type="Proteomes" id="UP000077248">
    <property type="component" value="Unassembled WGS sequence"/>
</dbReference>
<dbReference type="EMBL" id="KV441480">
    <property type="protein sequence ID" value="OAG19750.1"/>
    <property type="molecule type" value="Genomic_DNA"/>
</dbReference>
<comment type="pathway">
    <text evidence="2">Mycotoxin biosynthesis.</text>
</comment>
<keyword evidence="4 8" id="KW-0378">Hydrolase</keyword>
<comment type="similarity">
    <text evidence="3">Belongs to the AB hydrolase superfamily. AKT2 hydrolase family.</text>
</comment>
<dbReference type="GO" id="GO:0052689">
    <property type="term" value="F:carboxylic ester hydrolase activity"/>
    <property type="evidence" value="ECO:0007669"/>
    <property type="project" value="TreeGrafter"/>
</dbReference>
<evidence type="ECO:0000313" key="8">
    <source>
        <dbReference type="EMBL" id="OAG19750.1"/>
    </source>
</evidence>
<dbReference type="ESTHER" id="altal-a0a177dkm1">
    <property type="family name" value="ABHD11-Acetyl_transferase"/>
</dbReference>
<dbReference type="PANTHER" id="PTHR46118:SF4">
    <property type="entry name" value="PROTEIN ABHD11"/>
    <property type="match status" value="1"/>
</dbReference>
<dbReference type="SUPFAM" id="SSF53474">
    <property type="entry name" value="alpha/beta-Hydrolases"/>
    <property type="match status" value="1"/>
</dbReference>
<dbReference type="AlphaFoldDB" id="A0A177DKM1"/>
<feature type="domain" description="AB hydrolase-1" evidence="7">
    <location>
        <begin position="65"/>
        <end position="300"/>
    </location>
</feature>
<dbReference type="FunFam" id="3.40.50.1820:FF:000039">
    <property type="entry name" value="Esterase ybfF"/>
    <property type="match status" value="1"/>
</dbReference>
<dbReference type="PANTHER" id="PTHR46118">
    <property type="entry name" value="PROTEIN ABHD11"/>
    <property type="match status" value="1"/>
</dbReference>
<evidence type="ECO:0000256" key="4">
    <source>
        <dbReference type="ARBA" id="ARBA00022801"/>
    </source>
</evidence>
<evidence type="ECO:0000256" key="3">
    <source>
        <dbReference type="ARBA" id="ARBA00005668"/>
    </source>
</evidence>
<dbReference type="GO" id="GO:0005739">
    <property type="term" value="C:mitochondrion"/>
    <property type="evidence" value="ECO:0007669"/>
    <property type="project" value="TreeGrafter"/>
</dbReference>
<evidence type="ECO:0000256" key="2">
    <source>
        <dbReference type="ARBA" id="ARBA00004685"/>
    </source>
</evidence>
<dbReference type="RefSeq" id="XP_018385171.1">
    <property type="nucleotide sequence ID" value="XM_018526691.1"/>
</dbReference>
<sequence length="315" mass="35202">MRVLTRSIQPLSAAFTLPKHSNRIQISSATLAPTWTRSFHASANLRVVDLAYRLHDDSGKADGDPIVIVHGLFGSKRNNQGVGNALARVLKRPVYAIDTRNHGESPHDKVHNYTALAEDVEAFLEKHELKNATLIGHSMGAKAVMTMALRNPDCCANIIPVDNAPVDAALSSDFSKYAEGMQHVERSQPKSQREADKLMEPYAKDLPVRQFLLTNLMRGEPGAPLKFRIPVSILTKALDNMADFPFTNPDETSFSKRALFIRGTKSHYVSDETLPIIGRFFPRFELVDIDCGHWVISEKPEEFIKAVVEFLQEKE</sequence>
<proteinExistence type="inferred from homology"/>
<evidence type="ECO:0000259" key="7">
    <source>
        <dbReference type="Pfam" id="PF00561"/>
    </source>
</evidence>
<keyword evidence="9" id="KW-1185">Reference proteome</keyword>
<dbReference type="KEGG" id="aalt:CC77DRAFT_1031803"/>
<evidence type="ECO:0000313" key="9">
    <source>
        <dbReference type="Proteomes" id="UP000077248"/>
    </source>
</evidence>
<dbReference type="VEuPathDB" id="FungiDB:CC77DRAFT_1031803"/>